<accession>A0A433QC20</accession>
<dbReference type="AlphaFoldDB" id="A0A433QC20"/>
<comment type="caution">
    <text evidence="1">The sequence shown here is derived from an EMBL/GenBank/DDBJ whole genome shotgun (WGS) entry which is preliminary data.</text>
</comment>
<proteinExistence type="predicted"/>
<protein>
    <submittedName>
        <fullName evidence="1">Uncharacterized protein</fullName>
    </submittedName>
</protein>
<dbReference type="Proteomes" id="UP000274822">
    <property type="component" value="Unassembled WGS sequence"/>
</dbReference>
<gene>
    <name evidence="1" type="ORF">BC938DRAFT_483352</name>
</gene>
<keyword evidence="2" id="KW-1185">Reference proteome</keyword>
<dbReference type="EMBL" id="RBNJ01008546">
    <property type="protein sequence ID" value="RUS27358.1"/>
    <property type="molecule type" value="Genomic_DNA"/>
</dbReference>
<evidence type="ECO:0000313" key="1">
    <source>
        <dbReference type="EMBL" id="RUS27358.1"/>
    </source>
</evidence>
<sequence length="210" mass="24114">MIECFRVAAKFKVWRRFYMVFVQSQHIFNNNNVMALVLGQDTAMLQCLLEYCKSRDEDKEKPGMLGFFRLNDRKYCDSHIFVLHTPSSVIGLGPHPLPRLCLSASALSRGYPHYEAVTFPDIPARADTCCCRGGAVYSRFGARKINAVTFVFNHISFVSVSYPHNHSILRLETDVCFEFLKELIRQPQGEKQVFGIELACRLCDKYPMEN</sequence>
<dbReference type="GO" id="GO:0032039">
    <property type="term" value="C:integrator complex"/>
    <property type="evidence" value="ECO:0007669"/>
    <property type="project" value="InterPro"/>
</dbReference>
<reference evidence="1 2" key="1">
    <citation type="journal article" date="2018" name="New Phytol.">
        <title>Phylogenomics of Endogonaceae and evolution of mycorrhizas within Mucoromycota.</title>
        <authorList>
            <person name="Chang Y."/>
            <person name="Desiro A."/>
            <person name="Na H."/>
            <person name="Sandor L."/>
            <person name="Lipzen A."/>
            <person name="Clum A."/>
            <person name="Barry K."/>
            <person name="Grigoriev I.V."/>
            <person name="Martin F.M."/>
            <person name="Stajich J.E."/>
            <person name="Smith M.E."/>
            <person name="Bonito G."/>
            <person name="Spatafora J.W."/>
        </authorList>
    </citation>
    <scope>NUCLEOTIDE SEQUENCE [LARGE SCALE GENOMIC DNA]</scope>
    <source>
        <strain evidence="1 2">AD002</strain>
    </source>
</reference>
<evidence type="ECO:0000313" key="2">
    <source>
        <dbReference type="Proteomes" id="UP000274822"/>
    </source>
</evidence>
<organism evidence="1 2">
    <name type="scientific">Jimgerdemannia flammicorona</name>
    <dbReference type="NCBI Taxonomy" id="994334"/>
    <lineage>
        <taxon>Eukaryota</taxon>
        <taxon>Fungi</taxon>
        <taxon>Fungi incertae sedis</taxon>
        <taxon>Mucoromycota</taxon>
        <taxon>Mucoromycotina</taxon>
        <taxon>Endogonomycetes</taxon>
        <taxon>Endogonales</taxon>
        <taxon>Endogonaceae</taxon>
        <taxon>Jimgerdemannia</taxon>
    </lineage>
</organism>
<name>A0A433QC20_9FUNG</name>
<dbReference type="InterPro" id="IPR029321">
    <property type="entry name" value="INTS2"/>
</dbReference>
<dbReference type="Pfam" id="PF14750">
    <property type="entry name" value="INTS2"/>
    <property type="match status" value="1"/>
</dbReference>